<evidence type="ECO:0000313" key="2">
    <source>
        <dbReference type="Proteomes" id="UP000199602"/>
    </source>
</evidence>
<organism evidence="1 2">
    <name type="scientific">Desulfonauticus submarinus</name>
    <dbReference type="NCBI Taxonomy" id="206665"/>
    <lineage>
        <taxon>Bacteria</taxon>
        <taxon>Pseudomonadati</taxon>
        <taxon>Thermodesulfobacteriota</taxon>
        <taxon>Desulfovibrionia</taxon>
        <taxon>Desulfovibrionales</taxon>
        <taxon>Desulfonauticaceae</taxon>
        <taxon>Desulfonauticus</taxon>
    </lineage>
</organism>
<accession>A0A1H0BEP6</accession>
<dbReference type="AlphaFoldDB" id="A0A1H0BEP6"/>
<evidence type="ECO:0000313" key="1">
    <source>
        <dbReference type="EMBL" id="SDN44081.1"/>
    </source>
</evidence>
<reference evidence="1 2" key="1">
    <citation type="submission" date="2016-10" db="EMBL/GenBank/DDBJ databases">
        <authorList>
            <person name="de Groot N.N."/>
        </authorList>
    </citation>
    <scope>NUCLEOTIDE SEQUENCE [LARGE SCALE GENOMIC DNA]</scope>
    <source>
        <strain evidence="1 2">DSM 15269</strain>
    </source>
</reference>
<evidence type="ECO:0008006" key="3">
    <source>
        <dbReference type="Google" id="ProtNLM"/>
    </source>
</evidence>
<name>A0A1H0BEP6_9BACT</name>
<keyword evidence="2" id="KW-1185">Reference proteome</keyword>
<proteinExistence type="predicted"/>
<dbReference type="InterPro" id="IPR029044">
    <property type="entry name" value="Nucleotide-diphossugar_trans"/>
</dbReference>
<dbReference type="Proteomes" id="UP000199602">
    <property type="component" value="Unassembled WGS sequence"/>
</dbReference>
<sequence length="248" mass="28915">MFKPTTLKIATVILHYGEPKITKALHHQLLKDDPQIVQNLFVLDNNAPKPYHKSWKRLPKNLYWAGALEFCLDFFLNKHYDYLWFLNNDLIFTSKGPILTKVQTRIAYLEKKLGKVGIYSPSFSFNPYHPQMSRQKEKGFIKVSYIDGIAPAINLKCYKNINGLDCDNNLYGYGVDIWLSLRTYLQGWPVIVDQEIEAKHFYHATAKTIGNFLNKAKLQKNTYLRKRLGPNFTTILKKLQTAIYYETN</sequence>
<protein>
    <recommendedName>
        <fullName evidence="3">Glycosyltransferase, GT2 family</fullName>
    </recommendedName>
</protein>
<dbReference type="Gene3D" id="3.90.550.10">
    <property type="entry name" value="Spore Coat Polysaccharide Biosynthesis Protein SpsA, Chain A"/>
    <property type="match status" value="1"/>
</dbReference>
<dbReference type="SUPFAM" id="SSF53448">
    <property type="entry name" value="Nucleotide-diphospho-sugar transferases"/>
    <property type="match status" value="1"/>
</dbReference>
<gene>
    <name evidence="1" type="ORF">SAMN04488516_102145</name>
</gene>
<dbReference type="EMBL" id="FNIN01000002">
    <property type="protein sequence ID" value="SDN44081.1"/>
    <property type="molecule type" value="Genomic_DNA"/>
</dbReference>
<dbReference type="STRING" id="206665.SAMN04488516_102145"/>